<evidence type="ECO:0000313" key="6">
    <source>
        <dbReference type="EMBL" id="AMP04633.1"/>
    </source>
</evidence>
<evidence type="ECO:0000256" key="1">
    <source>
        <dbReference type="ARBA" id="ARBA00004442"/>
    </source>
</evidence>
<dbReference type="STRING" id="279113.CPter91_2269"/>
<protein>
    <submittedName>
        <fullName evidence="6">OmpA family protein</fullName>
    </submittedName>
</protein>
<dbReference type="CDD" id="cd07185">
    <property type="entry name" value="OmpA_C-like"/>
    <property type="match status" value="1"/>
</dbReference>
<sequence>MAIILPIYNIGILSISPVFPEQIRLLSLVMISACQNMSPKFKLALGLTLCLSIPLLGCKRNSETPQPQAAAAVSAAPAPALAAAAASKPTKAVFDIDSIPLSSVVLPPFPYLDWPQGLADGDRFSDKSAFDRAYVIAGDQLQAVEGRIESRRFRNSDAQLSQLAAQRNYESAIKALGGVKVNTALPSDPILVAANGGDVGDIVVNKLGLKDYVNAYDVYLIRTPERNVWIAVTSSSTSTQITAIEEQAMKQQVAFVTADAMQSALNAQGHVALYINFDNDKAQLKPDGLNAVDEIAKLLKQDAALKLAIEGHTDNSGDAQHNKALSQQRADAVMTTLLTKGIDKGRLSASGRGADQPVADNGSDQGRAKNRRVELVKQS</sequence>
<evidence type="ECO:0000256" key="4">
    <source>
        <dbReference type="SAM" id="MobiDB-lite"/>
    </source>
</evidence>
<dbReference type="SUPFAM" id="SSF103088">
    <property type="entry name" value="OmpA-like"/>
    <property type="match status" value="1"/>
</dbReference>
<dbReference type="PANTHER" id="PTHR30329">
    <property type="entry name" value="STATOR ELEMENT OF FLAGELLAR MOTOR COMPLEX"/>
    <property type="match status" value="1"/>
</dbReference>
<evidence type="ECO:0000313" key="7">
    <source>
        <dbReference type="Proteomes" id="UP000074561"/>
    </source>
</evidence>
<dbReference type="InterPro" id="IPR006664">
    <property type="entry name" value="OMP_bac"/>
</dbReference>
<feature type="domain" description="OmpA-like" evidence="5">
    <location>
        <begin position="264"/>
        <end position="379"/>
    </location>
</feature>
<name>A0A127Q3M5_9BURK</name>
<dbReference type="AlphaFoldDB" id="A0A127Q3M5"/>
<dbReference type="PROSITE" id="PS51123">
    <property type="entry name" value="OMPA_2"/>
    <property type="match status" value="1"/>
</dbReference>
<keyword evidence="2 3" id="KW-0472">Membrane</keyword>
<evidence type="ECO:0000256" key="2">
    <source>
        <dbReference type="ARBA" id="ARBA00023136"/>
    </source>
</evidence>
<organism evidence="6 7">
    <name type="scientific">Collimonas pratensis</name>
    <dbReference type="NCBI Taxonomy" id="279113"/>
    <lineage>
        <taxon>Bacteria</taxon>
        <taxon>Pseudomonadati</taxon>
        <taxon>Pseudomonadota</taxon>
        <taxon>Betaproteobacteria</taxon>
        <taxon>Burkholderiales</taxon>
        <taxon>Oxalobacteraceae</taxon>
        <taxon>Collimonas</taxon>
    </lineage>
</organism>
<dbReference type="InterPro" id="IPR050330">
    <property type="entry name" value="Bact_OuterMem_StrucFunc"/>
</dbReference>
<evidence type="ECO:0000259" key="5">
    <source>
        <dbReference type="PROSITE" id="PS51123"/>
    </source>
</evidence>
<dbReference type="Gene3D" id="3.30.1330.60">
    <property type="entry name" value="OmpA-like domain"/>
    <property type="match status" value="1"/>
</dbReference>
<reference evidence="6 7" key="1">
    <citation type="submission" date="2015-11" db="EMBL/GenBank/DDBJ databases">
        <title>Exploring the genomic traits of fungus-feeding bacterial genus Collimonas.</title>
        <authorList>
            <person name="Song C."/>
            <person name="Schmidt R."/>
            <person name="de Jager V."/>
            <person name="Krzyzanowska D."/>
            <person name="Jongedijk E."/>
            <person name="Cankar K."/>
            <person name="Beekwilder J."/>
            <person name="van Veen A."/>
            <person name="de Boer W."/>
            <person name="van Veen J.A."/>
            <person name="Garbeva P."/>
        </authorList>
    </citation>
    <scope>NUCLEOTIDE SEQUENCE [LARGE SCALE GENOMIC DNA]</scope>
    <source>
        <strain evidence="6 7">Ter91</strain>
    </source>
</reference>
<evidence type="ECO:0000256" key="3">
    <source>
        <dbReference type="PROSITE-ProRule" id="PRU00473"/>
    </source>
</evidence>
<dbReference type="Proteomes" id="UP000074561">
    <property type="component" value="Chromosome"/>
</dbReference>
<dbReference type="EMBL" id="CP013234">
    <property type="protein sequence ID" value="AMP04633.1"/>
    <property type="molecule type" value="Genomic_DNA"/>
</dbReference>
<dbReference type="InterPro" id="IPR006665">
    <property type="entry name" value="OmpA-like"/>
</dbReference>
<gene>
    <name evidence="6" type="ORF">CPter91_2269</name>
</gene>
<dbReference type="Pfam" id="PF00691">
    <property type="entry name" value="OmpA"/>
    <property type="match status" value="1"/>
</dbReference>
<accession>A0A127Q3M5</accession>
<comment type="subcellular location">
    <subcellularLocation>
        <location evidence="1">Cell outer membrane</location>
    </subcellularLocation>
</comment>
<feature type="region of interest" description="Disordered" evidence="4">
    <location>
        <begin position="345"/>
        <end position="379"/>
    </location>
</feature>
<dbReference type="GO" id="GO:0009279">
    <property type="term" value="C:cell outer membrane"/>
    <property type="evidence" value="ECO:0007669"/>
    <property type="project" value="UniProtKB-SubCell"/>
</dbReference>
<dbReference type="InterPro" id="IPR036737">
    <property type="entry name" value="OmpA-like_sf"/>
</dbReference>
<dbReference type="PATRIC" id="fig|279113.9.peg.2247"/>
<proteinExistence type="predicted"/>
<dbReference type="PRINTS" id="PR01021">
    <property type="entry name" value="OMPADOMAIN"/>
</dbReference>
<dbReference type="PANTHER" id="PTHR30329:SF17">
    <property type="entry name" value="LIPOPROTEIN YFIB-RELATED"/>
    <property type="match status" value="1"/>
</dbReference>
<dbReference type="KEGG" id="cpra:CPter91_2269"/>